<gene>
    <name evidence="2" type="ORF">Lsai_1219</name>
</gene>
<reference evidence="2 3" key="1">
    <citation type="submission" date="2015-11" db="EMBL/GenBank/DDBJ databases">
        <title>Genomic analysis of 38 Legionella species identifies large and diverse effector repertoires.</title>
        <authorList>
            <person name="Burstein D."/>
            <person name="Amaro F."/>
            <person name="Zusman T."/>
            <person name="Lifshitz Z."/>
            <person name="Cohen O."/>
            <person name="Gilbert J.A."/>
            <person name="Pupko T."/>
            <person name="Shuman H.A."/>
            <person name="Segal G."/>
        </authorList>
    </citation>
    <scope>NUCLEOTIDE SEQUENCE [LARGE SCALE GENOMIC DNA]</scope>
    <source>
        <strain evidence="2 3">Mt.St.Helens-4</strain>
    </source>
</reference>
<protein>
    <submittedName>
        <fullName evidence="2">Uncharacterized protein</fullName>
    </submittedName>
</protein>
<dbReference type="PATRIC" id="fig|28087.4.peg.1301"/>
<dbReference type="OrthoDB" id="5652172at2"/>
<accession>A0A0W0YP76</accession>
<dbReference type="RefSeq" id="WP_051544756.1">
    <property type="nucleotide sequence ID" value="NZ_CAAAJE010000025.1"/>
</dbReference>
<proteinExistence type="predicted"/>
<dbReference type="Proteomes" id="UP000054621">
    <property type="component" value="Unassembled WGS sequence"/>
</dbReference>
<evidence type="ECO:0000313" key="2">
    <source>
        <dbReference type="EMBL" id="KTD58612.1"/>
    </source>
</evidence>
<dbReference type="eggNOG" id="ENOG5031F0Y">
    <property type="taxonomic scope" value="Bacteria"/>
</dbReference>
<sequence>MDDPNAYWLSTIMAPERFLLNLAYPPFQDWSEAFSPLHLIESQMEVFIANTLNLYYMPLFFMRFLLPEQQETQEKISNLGKRATSSKKRVRNKHAKVIREGKS</sequence>
<comment type="caution">
    <text evidence="2">The sequence shown here is derived from an EMBL/GenBank/DDBJ whole genome shotgun (WGS) entry which is preliminary data.</text>
</comment>
<evidence type="ECO:0000313" key="3">
    <source>
        <dbReference type="Proteomes" id="UP000054621"/>
    </source>
</evidence>
<dbReference type="AlphaFoldDB" id="A0A0W0YP76"/>
<feature type="compositionally biased region" description="Basic residues" evidence="1">
    <location>
        <begin position="84"/>
        <end position="96"/>
    </location>
</feature>
<organism evidence="2 3">
    <name type="scientific">Legionella sainthelensi</name>
    <dbReference type="NCBI Taxonomy" id="28087"/>
    <lineage>
        <taxon>Bacteria</taxon>
        <taxon>Pseudomonadati</taxon>
        <taxon>Pseudomonadota</taxon>
        <taxon>Gammaproteobacteria</taxon>
        <taxon>Legionellales</taxon>
        <taxon>Legionellaceae</taxon>
        <taxon>Legionella</taxon>
    </lineage>
</organism>
<evidence type="ECO:0000256" key="1">
    <source>
        <dbReference type="SAM" id="MobiDB-lite"/>
    </source>
</evidence>
<feature type="region of interest" description="Disordered" evidence="1">
    <location>
        <begin position="77"/>
        <end position="103"/>
    </location>
</feature>
<dbReference type="EMBL" id="LNYV01000013">
    <property type="protein sequence ID" value="KTD58612.1"/>
    <property type="molecule type" value="Genomic_DNA"/>
</dbReference>
<name>A0A0W0YP76_9GAMM</name>